<dbReference type="RefSeq" id="WP_171082193.1">
    <property type="nucleotide sequence ID" value="NZ_JABAIV010000002.1"/>
</dbReference>
<comment type="similarity">
    <text evidence="1 2">Belongs to the outer membrane factor (OMF) (TC 1.B.17) family.</text>
</comment>
<keyword evidence="2" id="KW-0564">Palmitate</keyword>
<dbReference type="AlphaFoldDB" id="A0A7Y2NYX5"/>
<keyword evidence="2" id="KW-0472">Membrane</keyword>
<reference evidence="3 4" key="1">
    <citation type="submission" date="2020-04" db="EMBL/GenBank/DDBJ databases">
        <title>Massilia sp. nov., a cold adapted bacteria isolated from Arctic soil.</title>
        <authorList>
            <person name="Son J."/>
            <person name="Ka J.-O."/>
        </authorList>
    </citation>
    <scope>NUCLEOTIDE SEQUENCE [LARGE SCALE GENOMIC DNA]</scope>
    <source>
        <strain evidence="3 4">ML15P13</strain>
    </source>
</reference>
<protein>
    <submittedName>
        <fullName evidence="3">TolC family protein</fullName>
    </submittedName>
</protein>
<dbReference type="Pfam" id="PF02321">
    <property type="entry name" value="OEP"/>
    <property type="match status" value="2"/>
</dbReference>
<dbReference type="InterPro" id="IPR010131">
    <property type="entry name" value="MdtP/NodT-like"/>
</dbReference>
<dbReference type="InterPro" id="IPR003423">
    <property type="entry name" value="OMP_efflux"/>
</dbReference>
<keyword evidence="2" id="KW-0732">Signal</keyword>
<keyword evidence="2" id="KW-0449">Lipoprotein</keyword>
<dbReference type="SUPFAM" id="SSF56954">
    <property type="entry name" value="Outer membrane efflux proteins (OEP)"/>
    <property type="match status" value="1"/>
</dbReference>
<keyword evidence="4" id="KW-1185">Reference proteome</keyword>
<name>A0A7Y2NYX5_9BURK</name>
<dbReference type="NCBIfam" id="TIGR01845">
    <property type="entry name" value="outer_NodT"/>
    <property type="match status" value="1"/>
</dbReference>
<sequence length="487" mass="50643">MNASPSIGRASALALGALALTACSHAPMLPMFSPPAQERFVHAPQDAQATEPVGAFWSGFQDPLLDDLVRRALAANTDVRSAAASLREARAISRGADANLLPSAGLALGAARVRAQDDLGVSSTRSNYAAGLDLLWEADLFGGLGDARRAAQAGVRAGAEGVRAARVSVVAEVARNYFELRGLQQQLRVATASLDTQQQALRLVEARLDAGRGTALDTERARALVQSTAANVPALEAALIRTRHRIAVLCGRPPSAFDAELAPEQPLPALQAIALSGIGSPASLLRRRPDILAAEARAAAAAAQAGVARSALFPRVILGGTLGQNASRLSALGDGASYVYNLGAQLTWNLLDFGRIRARIAAADARNELAIVAYERTVLAALEETEGALAAYTRSQRQAELLFDAARASEQAALIARERFSAGSTDFLTVLDAERELLAARDRLAQSQTGAATTLVAVYKALGGDWEAPVPAAAAPTTAPVQPAGVP</sequence>
<feature type="signal peptide" evidence="2">
    <location>
        <begin position="1"/>
        <end position="26"/>
    </location>
</feature>
<evidence type="ECO:0000313" key="4">
    <source>
        <dbReference type="Proteomes" id="UP000533905"/>
    </source>
</evidence>
<keyword evidence="2" id="KW-1134">Transmembrane beta strand</keyword>
<evidence type="ECO:0000256" key="2">
    <source>
        <dbReference type="RuleBase" id="RU362097"/>
    </source>
</evidence>
<evidence type="ECO:0000313" key="3">
    <source>
        <dbReference type="EMBL" id="NNG22528.1"/>
    </source>
</evidence>
<proteinExistence type="inferred from homology"/>
<dbReference type="EMBL" id="JABAIV010000002">
    <property type="protein sequence ID" value="NNG22528.1"/>
    <property type="molecule type" value="Genomic_DNA"/>
</dbReference>
<dbReference type="PANTHER" id="PTHR30203:SF25">
    <property type="entry name" value="OUTER MEMBRANE PROTEIN-RELATED"/>
    <property type="match status" value="1"/>
</dbReference>
<evidence type="ECO:0000256" key="1">
    <source>
        <dbReference type="ARBA" id="ARBA00007613"/>
    </source>
</evidence>
<comment type="caution">
    <text evidence="3">The sequence shown here is derived from an EMBL/GenBank/DDBJ whole genome shotgun (WGS) entry which is preliminary data.</text>
</comment>
<dbReference type="Proteomes" id="UP000533905">
    <property type="component" value="Unassembled WGS sequence"/>
</dbReference>
<dbReference type="GO" id="GO:0005886">
    <property type="term" value="C:plasma membrane"/>
    <property type="evidence" value="ECO:0007669"/>
    <property type="project" value="UniProtKB-SubCell"/>
</dbReference>
<dbReference type="Gene3D" id="1.20.1600.10">
    <property type="entry name" value="Outer membrane efflux proteins (OEP)"/>
    <property type="match status" value="1"/>
</dbReference>
<keyword evidence="2" id="KW-0812">Transmembrane</keyword>
<gene>
    <name evidence="3" type="ORF">HGB41_05865</name>
</gene>
<dbReference type="Gene3D" id="2.20.200.10">
    <property type="entry name" value="Outer membrane efflux proteins (OEP)"/>
    <property type="match status" value="1"/>
</dbReference>
<feature type="chain" id="PRO_5031600568" evidence="2">
    <location>
        <begin position="27"/>
        <end position="487"/>
    </location>
</feature>
<comment type="subcellular location">
    <subcellularLocation>
        <location evidence="2">Cell membrane</location>
        <topology evidence="2">Lipid-anchor</topology>
    </subcellularLocation>
</comment>
<dbReference type="PANTHER" id="PTHR30203">
    <property type="entry name" value="OUTER MEMBRANE CATION EFFLUX PROTEIN"/>
    <property type="match status" value="1"/>
</dbReference>
<organism evidence="3 4">
    <name type="scientific">Telluria aromaticivorans</name>
    <dbReference type="NCBI Taxonomy" id="2725995"/>
    <lineage>
        <taxon>Bacteria</taxon>
        <taxon>Pseudomonadati</taxon>
        <taxon>Pseudomonadota</taxon>
        <taxon>Betaproteobacteria</taxon>
        <taxon>Burkholderiales</taxon>
        <taxon>Oxalobacteraceae</taxon>
        <taxon>Telluria group</taxon>
        <taxon>Telluria</taxon>
    </lineage>
</organism>
<accession>A0A7Y2NYX5</accession>
<dbReference type="GO" id="GO:0015562">
    <property type="term" value="F:efflux transmembrane transporter activity"/>
    <property type="evidence" value="ECO:0007669"/>
    <property type="project" value="InterPro"/>
</dbReference>